<dbReference type="InterPro" id="IPR001388">
    <property type="entry name" value="Synaptobrevin-like"/>
</dbReference>
<dbReference type="SUPFAM" id="SSF58038">
    <property type="entry name" value="SNARE fusion complex"/>
    <property type="match status" value="1"/>
</dbReference>
<dbReference type="Gene3D" id="1.20.5.110">
    <property type="match status" value="1"/>
</dbReference>
<dbReference type="InterPro" id="IPR042855">
    <property type="entry name" value="V_SNARE_CC"/>
</dbReference>
<proteinExistence type="predicted"/>
<evidence type="ECO:0000256" key="2">
    <source>
        <dbReference type="SAM" id="MobiDB-lite"/>
    </source>
</evidence>
<feature type="domain" description="V-SNARE coiled-coil homology" evidence="3">
    <location>
        <begin position="27"/>
        <end position="87"/>
    </location>
</feature>
<dbReference type="PANTHER" id="PTHR45701">
    <property type="entry name" value="SYNAPTOBREVIN FAMILY MEMBER"/>
    <property type="match status" value="1"/>
</dbReference>
<feature type="compositionally biased region" description="Basic and acidic residues" evidence="2">
    <location>
        <begin position="53"/>
        <end position="65"/>
    </location>
</feature>
<evidence type="ECO:0000313" key="4">
    <source>
        <dbReference type="EMBL" id="CAD7195933.1"/>
    </source>
</evidence>
<name>A0A7R8VCT2_TIMDO</name>
<feature type="region of interest" description="Disordered" evidence="2">
    <location>
        <begin position="1"/>
        <end position="34"/>
    </location>
</feature>
<accession>A0A7R8VCT2</accession>
<dbReference type="InterPro" id="IPR016444">
    <property type="entry name" value="Synaptobrevin/VAMP"/>
</dbReference>
<keyword evidence="1" id="KW-0175">Coiled coil</keyword>
<dbReference type="EMBL" id="OA564948">
    <property type="protein sequence ID" value="CAD7195933.1"/>
    <property type="molecule type" value="Genomic_DNA"/>
</dbReference>
<dbReference type="PROSITE" id="PS50892">
    <property type="entry name" value="V_SNARE"/>
    <property type="match status" value="1"/>
</dbReference>
<dbReference type="Pfam" id="PF00957">
    <property type="entry name" value="Synaptobrevin"/>
    <property type="match status" value="1"/>
</dbReference>
<reference evidence="4" key="1">
    <citation type="submission" date="2020-11" db="EMBL/GenBank/DDBJ databases">
        <authorList>
            <person name="Tran Van P."/>
        </authorList>
    </citation>
    <scope>NUCLEOTIDE SEQUENCE</scope>
</reference>
<protein>
    <recommendedName>
        <fullName evidence="3">V-SNARE coiled-coil homology domain-containing protein</fullName>
    </recommendedName>
</protein>
<dbReference type="PROSITE" id="PS00417">
    <property type="entry name" value="SYNAPTOBREVIN"/>
    <property type="match status" value="1"/>
</dbReference>
<feature type="compositionally biased region" description="Basic residues" evidence="2">
    <location>
        <begin position="79"/>
        <end position="93"/>
    </location>
</feature>
<sequence length="161" mass="17724">MSVSFPSGNEDGLGGPQTSQQQQSQKRLQQTQAKVDEVVGIMRVNVEKVLERDTKLSELDNRADALHQGASRFEQQAGKLKKKERGKPFRKKPPSPWCTRPGSNPGLPVFGNLNMREVRAATRAAHQCTVRPELRCHASLFNKNTIEVGSSSGHASSTFIS</sequence>
<evidence type="ECO:0000256" key="1">
    <source>
        <dbReference type="PROSITE-ProRule" id="PRU00290"/>
    </source>
</evidence>
<dbReference type="GO" id="GO:0016020">
    <property type="term" value="C:membrane"/>
    <property type="evidence" value="ECO:0007669"/>
    <property type="project" value="InterPro"/>
</dbReference>
<dbReference type="GO" id="GO:0016192">
    <property type="term" value="P:vesicle-mediated transport"/>
    <property type="evidence" value="ECO:0007669"/>
    <property type="project" value="InterPro"/>
</dbReference>
<evidence type="ECO:0000259" key="3">
    <source>
        <dbReference type="PROSITE" id="PS50892"/>
    </source>
</evidence>
<feature type="compositionally biased region" description="Low complexity" evidence="2">
    <location>
        <begin position="17"/>
        <end position="32"/>
    </location>
</feature>
<dbReference type="CDD" id="cd15870">
    <property type="entry name" value="R-SNARE_VAMP2"/>
    <property type="match status" value="1"/>
</dbReference>
<feature type="region of interest" description="Disordered" evidence="2">
    <location>
        <begin position="53"/>
        <end position="108"/>
    </location>
</feature>
<organism evidence="4">
    <name type="scientific">Timema douglasi</name>
    <name type="common">Walking stick</name>
    <dbReference type="NCBI Taxonomy" id="61478"/>
    <lineage>
        <taxon>Eukaryota</taxon>
        <taxon>Metazoa</taxon>
        <taxon>Ecdysozoa</taxon>
        <taxon>Arthropoda</taxon>
        <taxon>Hexapoda</taxon>
        <taxon>Insecta</taxon>
        <taxon>Pterygota</taxon>
        <taxon>Neoptera</taxon>
        <taxon>Polyneoptera</taxon>
        <taxon>Phasmatodea</taxon>
        <taxon>Timematodea</taxon>
        <taxon>Timematoidea</taxon>
        <taxon>Timematidae</taxon>
        <taxon>Timema</taxon>
    </lineage>
</organism>
<dbReference type="PRINTS" id="PR00219">
    <property type="entry name" value="SYNAPTOBREVN"/>
</dbReference>
<gene>
    <name evidence="4" type="ORF">TDIB3V08_LOCUS2300</name>
</gene>
<dbReference type="AlphaFoldDB" id="A0A7R8VCT2"/>